<evidence type="ECO:0000313" key="1">
    <source>
        <dbReference type="EMBL" id="WVX67156.1"/>
    </source>
</evidence>
<gene>
    <name evidence="1" type="ORF">Bealeia1_01353</name>
</gene>
<evidence type="ECO:0008006" key="3">
    <source>
        <dbReference type="Google" id="ProtNLM"/>
    </source>
</evidence>
<name>A0ABZ2C6D7_9PROT</name>
<sequence length="101" mass="12243">MYGMIVKWKNEKTSDDELIHDFDQIAEFSKKIGAVSTTLHYTKQKEFLIIQIWPSKRFYDAIFNERKFKYMERVPSDVQALLSKIEKYYKIEYAEEFKTIK</sequence>
<reference evidence="1 2" key="1">
    <citation type="journal article" date="2024" name="Environ. Microbiol.">
        <title>Novel evolutionary insights on the interactions of the Holosporales (Alphaproteobacteria) with eukaryotic hosts from comparative genomics.</title>
        <authorList>
            <person name="Giovannini M."/>
            <person name="Petroni G."/>
            <person name="Castelli M."/>
        </authorList>
    </citation>
    <scope>NUCLEOTIDE SEQUENCE [LARGE SCALE GENOMIC DNA]</scope>
    <source>
        <strain evidence="1 2">US_Bl 15I1</strain>
    </source>
</reference>
<proteinExistence type="predicted"/>
<protein>
    <recommendedName>
        <fullName evidence="3">Antibiotic biosynthesis monooxygenase</fullName>
    </recommendedName>
</protein>
<dbReference type="EMBL" id="CP133270">
    <property type="protein sequence ID" value="WVX67156.1"/>
    <property type="molecule type" value="Genomic_DNA"/>
</dbReference>
<dbReference type="RefSeq" id="WP_331255938.1">
    <property type="nucleotide sequence ID" value="NZ_CP133270.1"/>
</dbReference>
<accession>A0ABZ2C6D7</accession>
<keyword evidence="2" id="KW-1185">Reference proteome</keyword>
<evidence type="ECO:0000313" key="2">
    <source>
        <dbReference type="Proteomes" id="UP001330434"/>
    </source>
</evidence>
<dbReference type="Proteomes" id="UP001330434">
    <property type="component" value="Chromosome"/>
</dbReference>
<organism evidence="1 2">
    <name type="scientific">Candidatus Bealeia paramacronuclearis</name>
    <dbReference type="NCBI Taxonomy" id="1921001"/>
    <lineage>
        <taxon>Bacteria</taxon>
        <taxon>Pseudomonadati</taxon>
        <taxon>Pseudomonadota</taxon>
        <taxon>Alphaproteobacteria</taxon>
        <taxon>Holosporales</taxon>
        <taxon>Holosporaceae</taxon>
        <taxon>Candidatus Bealeia</taxon>
    </lineage>
</organism>